<dbReference type="InterPro" id="IPR007036">
    <property type="entry name" value="Aste_AspA_hybrid_dom"/>
</dbReference>
<keyword evidence="2 5" id="KW-0479">Metal-binding</keyword>
<evidence type="ECO:0000259" key="7">
    <source>
        <dbReference type="Pfam" id="PF04952"/>
    </source>
</evidence>
<evidence type="ECO:0000313" key="9">
    <source>
        <dbReference type="EMBL" id="RUO33141.1"/>
    </source>
</evidence>
<evidence type="ECO:0000313" key="10">
    <source>
        <dbReference type="Proteomes" id="UP000287823"/>
    </source>
</evidence>
<dbReference type="HAMAP" id="MF_00767">
    <property type="entry name" value="Arg_catab_AstE"/>
    <property type="match status" value="1"/>
</dbReference>
<feature type="binding site" evidence="5">
    <location>
        <position position="71"/>
    </location>
    <ligand>
        <name>Zn(2+)</name>
        <dbReference type="ChEBI" id="CHEBI:29105"/>
    </ligand>
</feature>
<dbReference type="GO" id="GO:0019544">
    <property type="term" value="P:L-arginine catabolic process to L-glutamate"/>
    <property type="evidence" value="ECO:0007669"/>
    <property type="project" value="UniProtKB-UniRule"/>
</dbReference>
<dbReference type="PIRSF" id="PIRSF017020">
    <property type="entry name" value="AstE"/>
    <property type="match status" value="1"/>
</dbReference>
<dbReference type="CDD" id="cd03855">
    <property type="entry name" value="M14_ASTE"/>
    <property type="match status" value="1"/>
</dbReference>
<keyword evidence="10" id="KW-1185">Reference proteome</keyword>
<comment type="catalytic activity">
    <reaction evidence="5">
        <text>N-succinyl-L-glutamate + H2O = L-glutamate + succinate</text>
        <dbReference type="Rhea" id="RHEA:15169"/>
        <dbReference type="ChEBI" id="CHEBI:15377"/>
        <dbReference type="ChEBI" id="CHEBI:29985"/>
        <dbReference type="ChEBI" id="CHEBI:30031"/>
        <dbReference type="ChEBI" id="CHEBI:58763"/>
        <dbReference type="EC" id="3.5.1.96"/>
    </reaction>
</comment>
<dbReference type="InterPro" id="IPR016681">
    <property type="entry name" value="SuccinylGlu_desuccinylase"/>
</dbReference>
<evidence type="ECO:0000256" key="1">
    <source>
        <dbReference type="ARBA" id="ARBA00022503"/>
    </source>
</evidence>
<dbReference type="GO" id="GO:0009017">
    <property type="term" value="F:succinylglutamate desuccinylase activity"/>
    <property type="evidence" value="ECO:0007669"/>
    <property type="project" value="UniProtKB-UniRule"/>
</dbReference>
<name>A0A432WHD8_9GAMM</name>
<evidence type="ECO:0000256" key="2">
    <source>
        <dbReference type="ARBA" id="ARBA00022723"/>
    </source>
</evidence>
<feature type="binding site" evidence="5">
    <location>
        <position position="166"/>
    </location>
    <ligand>
        <name>Zn(2+)</name>
        <dbReference type="ChEBI" id="CHEBI:29105"/>
    </ligand>
</feature>
<keyword evidence="1 5" id="KW-0056">Arginine metabolism</keyword>
<dbReference type="GO" id="GO:0008270">
    <property type="term" value="F:zinc ion binding"/>
    <property type="evidence" value="ECO:0007669"/>
    <property type="project" value="UniProtKB-UniRule"/>
</dbReference>
<dbReference type="SUPFAM" id="SSF53187">
    <property type="entry name" value="Zn-dependent exopeptidases"/>
    <property type="match status" value="1"/>
</dbReference>
<proteinExistence type="inferred from homology"/>
<gene>
    <name evidence="5 9" type="primary">astE</name>
    <name evidence="9" type="ORF">CWE14_07905</name>
</gene>
<dbReference type="RefSeq" id="WP_126798863.1">
    <property type="nucleotide sequence ID" value="NZ_PIPO01000003.1"/>
</dbReference>
<keyword evidence="3 5" id="KW-0378">Hydrolase</keyword>
<dbReference type="Pfam" id="PF24827">
    <property type="entry name" value="AstE_AspA_cat"/>
    <property type="match status" value="1"/>
</dbReference>
<dbReference type="GO" id="GO:0019545">
    <property type="term" value="P:L-arginine catabolic process to succinate"/>
    <property type="evidence" value="ECO:0007669"/>
    <property type="project" value="UniProtKB-UniRule"/>
</dbReference>
<evidence type="ECO:0000256" key="3">
    <source>
        <dbReference type="ARBA" id="ARBA00022801"/>
    </source>
</evidence>
<feature type="domain" description="AstE/AspA barrel-sandwich hybrid" evidence="7">
    <location>
        <begin position="272"/>
        <end position="343"/>
    </location>
</feature>
<dbReference type="InterPro" id="IPR050178">
    <property type="entry name" value="AspA/AstE_fam"/>
</dbReference>
<dbReference type="PANTHER" id="PTHR15162">
    <property type="entry name" value="ASPARTOACYLASE"/>
    <property type="match status" value="1"/>
</dbReference>
<comment type="function">
    <text evidence="5">Transforms N(2)-succinylglutamate into succinate and glutamate.</text>
</comment>
<comment type="pathway">
    <text evidence="5">Amino-acid degradation; L-arginine degradation via AST pathway; L-glutamate and succinate from L-arginine: step 5/5.</text>
</comment>
<dbReference type="EC" id="3.5.1.96" evidence="5 6"/>
<organism evidence="9 10">
    <name type="scientific">Aliidiomarina soli</name>
    <dbReference type="NCBI Taxonomy" id="1928574"/>
    <lineage>
        <taxon>Bacteria</taxon>
        <taxon>Pseudomonadati</taxon>
        <taxon>Pseudomonadota</taxon>
        <taxon>Gammaproteobacteria</taxon>
        <taxon>Alteromonadales</taxon>
        <taxon>Idiomarinaceae</taxon>
        <taxon>Aliidiomarina</taxon>
    </lineage>
</organism>
<comment type="caution">
    <text evidence="9">The sequence shown here is derived from an EMBL/GenBank/DDBJ whole genome shotgun (WGS) entry which is preliminary data.</text>
</comment>
<protein>
    <recommendedName>
        <fullName evidence="5 6">Succinylglutamate desuccinylase</fullName>
        <ecNumber evidence="5 6">3.5.1.96</ecNumber>
    </recommendedName>
</protein>
<dbReference type="EMBL" id="PIPO01000003">
    <property type="protein sequence ID" value="RUO33141.1"/>
    <property type="molecule type" value="Genomic_DNA"/>
</dbReference>
<dbReference type="Pfam" id="PF04952">
    <property type="entry name" value="AstE_AspA_hybrid"/>
    <property type="match status" value="1"/>
</dbReference>
<dbReference type="Proteomes" id="UP000287823">
    <property type="component" value="Unassembled WGS sequence"/>
</dbReference>
<keyword evidence="4 5" id="KW-0862">Zinc</keyword>
<feature type="active site" evidence="5">
    <location>
        <position position="230"/>
    </location>
</feature>
<comment type="cofactor">
    <cofactor evidence="5">
        <name>Zn(2+)</name>
        <dbReference type="ChEBI" id="CHEBI:29105"/>
    </cofactor>
    <text evidence="5">Binds 1 zinc ion per subunit.</text>
</comment>
<evidence type="ECO:0000259" key="8">
    <source>
        <dbReference type="Pfam" id="PF24827"/>
    </source>
</evidence>
<feature type="domain" description="Succinylglutamate desuccinylase/Aspartoacylase catalytic" evidence="8">
    <location>
        <begin position="60"/>
        <end position="255"/>
    </location>
</feature>
<evidence type="ECO:0000256" key="4">
    <source>
        <dbReference type="ARBA" id="ARBA00022833"/>
    </source>
</evidence>
<dbReference type="GO" id="GO:0016788">
    <property type="term" value="F:hydrolase activity, acting on ester bonds"/>
    <property type="evidence" value="ECO:0007669"/>
    <property type="project" value="UniProtKB-UniRule"/>
</dbReference>
<dbReference type="PANTHER" id="PTHR15162:SF7">
    <property type="entry name" value="SUCCINYLGLUTAMATE DESUCCINYLASE"/>
    <property type="match status" value="1"/>
</dbReference>
<accession>A0A432WHD8</accession>
<dbReference type="Gene3D" id="3.40.630.10">
    <property type="entry name" value="Zn peptidases"/>
    <property type="match status" value="1"/>
</dbReference>
<comment type="similarity">
    <text evidence="5">Belongs to the AspA/AstE family. Succinylglutamate desuccinylase subfamily.</text>
</comment>
<sequence length="352" mass="39046">MLNNENFLQFTRANEWGIESNADVLSATSLDNGVGVEVWDSGVIVFTPANSTPATKGSLDLVLSCAVHGDETAPIEICDELIEAIREQSLTPAVRVMFIIANPAAINIGKRFVDENMNRLFSGAHSEGEGLSNNERVRAKAIEGYVQRFFEQAPAGERQRLHYDMHTAIRDSQHEKFAVYPFTHGKPYKKAQLQLLAAMGVDTVLLHEGPTTTFSYFSVRQFDADAFTLELGKVRPFGENPVENFAACRSTLRQLIAGQDLALGEFDPARHHIYQVLRSINRTQQDFELNFADDVANFTEFEPGYVLARDGDKAYPVLEKGEAIIFPNAKVALGQRALITVKEIDPGQLNLV</sequence>
<dbReference type="NCBIfam" id="NF003706">
    <property type="entry name" value="PRK05324.1"/>
    <property type="match status" value="1"/>
</dbReference>
<dbReference type="NCBIfam" id="TIGR03242">
    <property type="entry name" value="arg_catab_astE"/>
    <property type="match status" value="1"/>
</dbReference>
<dbReference type="UniPathway" id="UPA00185">
    <property type="reaction ID" value="UER00283"/>
</dbReference>
<evidence type="ECO:0000256" key="5">
    <source>
        <dbReference type="HAMAP-Rule" id="MF_00767"/>
    </source>
</evidence>
<dbReference type="InterPro" id="IPR055438">
    <property type="entry name" value="AstE_AspA_cat"/>
</dbReference>
<reference evidence="9 10" key="1">
    <citation type="journal article" date="2011" name="Front. Microbiol.">
        <title>Genomic signatures of strain selection and enhancement in Bacillus atrophaeus var. globigii, a historical biowarfare simulant.</title>
        <authorList>
            <person name="Gibbons H.S."/>
            <person name="Broomall S.M."/>
            <person name="McNew L.A."/>
            <person name="Daligault H."/>
            <person name="Chapman C."/>
            <person name="Bruce D."/>
            <person name="Karavis M."/>
            <person name="Krepps M."/>
            <person name="McGregor P.A."/>
            <person name="Hong C."/>
            <person name="Park K.H."/>
            <person name="Akmal A."/>
            <person name="Feldman A."/>
            <person name="Lin J.S."/>
            <person name="Chang W.E."/>
            <person name="Higgs B.W."/>
            <person name="Demirev P."/>
            <person name="Lindquist J."/>
            <person name="Liem A."/>
            <person name="Fochler E."/>
            <person name="Read T.D."/>
            <person name="Tapia R."/>
            <person name="Johnson S."/>
            <person name="Bishop-Lilly K.A."/>
            <person name="Detter C."/>
            <person name="Han C."/>
            <person name="Sozhamannan S."/>
            <person name="Rosenzweig C.N."/>
            <person name="Skowronski E.W."/>
        </authorList>
    </citation>
    <scope>NUCLEOTIDE SEQUENCE [LARGE SCALE GENOMIC DNA]</scope>
    <source>
        <strain evidence="9 10">Y4G10-17</strain>
    </source>
</reference>
<evidence type="ECO:0000256" key="6">
    <source>
        <dbReference type="NCBIfam" id="TIGR03242"/>
    </source>
</evidence>
<feature type="binding site" evidence="5">
    <location>
        <position position="68"/>
    </location>
    <ligand>
        <name>Zn(2+)</name>
        <dbReference type="ChEBI" id="CHEBI:29105"/>
    </ligand>
</feature>
<dbReference type="AlphaFoldDB" id="A0A432WHD8"/>